<name>A0AB40CCL7_DIOCR</name>
<dbReference type="RefSeq" id="XP_039137109.1">
    <property type="nucleotide sequence ID" value="XM_039281175.1"/>
</dbReference>
<proteinExistence type="predicted"/>
<dbReference type="PANTHER" id="PTHR47530">
    <property type="entry name" value="E3 UBIQUITIN LIGASE BIG BROTHER-RELATED"/>
    <property type="match status" value="1"/>
</dbReference>
<evidence type="ECO:0000313" key="1">
    <source>
        <dbReference type="Proteomes" id="UP001515500"/>
    </source>
</evidence>
<dbReference type="PANTHER" id="PTHR47530:SF4">
    <property type="entry name" value="E3 UBIQUITIN LIGASE BIG BROTHER-RELATED"/>
    <property type="match status" value="1"/>
</dbReference>
<evidence type="ECO:0000313" key="2">
    <source>
        <dbReference type="RefSeq" id="XP_039137109.1"/>
    </source>
</evidence>
<dbReference type="Proteomes" id="UP001515500">
    <property type="component" value="Chromosome 13"/>
</dbReference>
<gene>
    <name evidence="2" type="primary">LOC120274637</name>
</gene>
<dbReference type="AlphaFoldDB" id="A0AB40CCL7"/>
<reference evidence="2" key="1">
    <citation type="submission" date="2025-08" db="UniProtKB">
        <authorList>
            <consortium name="RefSeq"/>
        </authorList>
    </citation>
    <scope>IDENTIFICATION</scope>
</reference>
<accession>A0AB40CCL7</accession>
<sequence length="158" mass="17411">MGSHCLTVQVELVAHLSLAEILVAHLSLAEILLTVRRMVPPALVVLLSSTSRTFPPDYIKMEAAYLMLMSGRGISGDYASSAGSYEDDGEFDVHDHEEGSEYEEEYEEDEFVEDGHLVDPTGFDSNEAYARALQDAEEREIAAQLMAFAGLNDCEDAF</sequence>
<keyword evidence="1" id="KW-1185">Reference proteome</keyword>
<organism evidence="1 2">
    <name type="scientific">Dioscorea cayennensis subsp. rotundata</name>
    <name type="common">White Guinea yam</name>
    <name type="synonym">Dioscorea rotundata</name>
    <dbReference type="NCBI Taxonomy" id="55577"/>
    <lineage>
        <taxon>Eukaryota</taxon>
        <taxon>Viridiplantae</taxon>
        <taxon>Streptophyta</taxon>
        <taxon>Embryophyta</taxon>
        <taxon>Tracheophyta</taxon>
        <taxon>Spermatophyta</taxon>
        <taxon>Magnoliopsida</taxon>
        <taxon>Liliopsida</taxon>
        <taxon>Dioscoreales</taxon>
        <taxon>Dioscoreaceae</taxon>
        <taxon>Dioscorea</taxon>
    </lineage>
</organism>
<protein>
    <submittedName>
        <fullName evidence="2">E3 ubiquitin ligase BIG BROTHER-related-like</fullName>
    </submittedName>
</protein>
<dbReference type="GeneID" id="120274637"/>
<dbReference type="InterPro" id="IPR043312">
    <property type="entry name" value="AtBBR-like"/>
</dbReference>